<dbReference type="InterPro" id="IPR025139">
    <property type="entry name" value="DUF4062"/>
</dbReference>
<dbReference type="AlphaFoldDB" id="A0A641AID4"/>
<name>A0A641AID4_9ACTN</name>
<evidence type="ECO:0000259" key="2">
    <source>
        <dbReference type="Pfam" id="PF13271"/>
    </source>
</evidence>
<feature type="compositionally biased region" description="Acidic residues" evidence="1">
    <location>
        <begin position="210"/>
        <end position="220"/>
    </location>
</feature>
<proteinExistence type="predicted"/>
<feature type="compositionally biased region" description="Basic and acidic residues" evidence="1">
    <location>
        <begin position="196"/>
        <end position="209"/>
    </location>
</feature>
<evidence type="ECO:0000256" key="1">
    <source>
        <dbReference type="SAM" id="MobiDB-lite"/>
    </source>
</evidence>
<dbReference type="Pfam" id="PF13271">
    <property type="entry name" value="DUF4062"/>
    <property type="match status" value="1"/>
</dbReference>
<evidence type="ECO:0000313" key="4">
    <source>
        <dbReference type="Proteomes" id="UP001515100"/>
    </source>
</evidence>
<feature type="compositionally biased region" description="Polar residues" evidence="1">
    <location>
        <begin position="353"/>
        <end position="363"/>
    </location>
</feature>
<feature type="region of interest" description="Disordered" evidence="1">
    <location>
        <begin position="353"/>
        <end position="382"/>
    </location>
</feature>
<feature type="compositionally biased region" description="Acidic residues" evidence="1">
    <location>
        <begin position="366"/>
        <end position="376"/>
    </location>
</feature>
<reference evidence="3" key="1">
    <citation type="submission" date="2019-09" db="EMBL/GenBank/DDBJ databases">
        <authorList>
            <person name="Li J."/>
        </authorList>
    </citation>
    <scope>NUCLEOTIDE SEQUENCE [LARGE SCALE GENOMIC DNA]</scope>
    <source>
        <strain evidence="3">NRBC 14897</strain>
    </source>
</reference>
<organism evidence="3 4">
    <name type="scientific">Aeromicrobium fastidiosum</name>
    <dbReference type="NCBI Taxonomy" id="52699"/>
    <lineage>
        <taxon>Bacteria</taxon>
        <taxon>Bacillati</taxon>
        <taxon>Actinomycetota</taxon>
        <taxon>Actinomycetes</taxon>
        <taxon>Propionibacteriales</taxon>
        <taxon>Nocardioidaceae</taxon>
        <taxon>Aeromicrobium</taxon>
    </lineage>
</organism>
<sequence length="815" mass="90723">MVEKELRELRVFMGSPGDLTDERDALRDLERRLNAMFRARGVRVSIEGWEEVQPDAGAPQELINPLVHDCDVFVGLLNMRWGTPTDNESSGFSEEFNIALRRRTENGTAPAIGMYFRDIDPDRLRDTGPQLEAVLAFKERVEAERLVLHKPFSNADHLTLEVMNFLLPHVLRLADEVSPGAADQREGSSGSTPADDGPKALEAGEAKSDDDSDDTPDELDSAQRQIVSALTSFSSAFSNRVPFDPNARDRVTLAASAFAKDVGTLGSHHVNRLFSNRDKLDLTVGEIEIWYRTFFQNYGAVERDYRIIPIWGVAKPDRLGDRLVTDLGALTSDDDQNVVRGVLRFMTEQQVRPESFWQSSSPGTDADSDSDAEDALVESQTSEHMPARWGVLFERFPGIDSALNYMVAVARPEDAELLTSVAESDTIDDRTRTLIRVAIGAMTGDLSSVAEITPSRYSGNDTTAVRDLVVNSIPQLSAEQCDGLLTASHRTIARAAALQIVSREDVSPQQLKTIFELGSADVERAIVERSRRDPNWSVSQIQELTELDRYGSADLVSRILAATQPREALERKNRDETLSATTWVALTIQDPESYLESARNVLDDTSDWLNERNAPLMEKYAAIAHSTTATARGAACTVLSQAAEVTEADVERVVTELRRDSYVSRISALRALVAMVSRLDADPDRTVPNLGDLSMLDSFRFSDDTGLVLDSPLAGMVAPVWRSSEIQALREASGAWELRQPEMSDTDLEESLYLDSQHLRMAALDQLMSRWNDTQLEELLNRYDDQDRPWWYNIIAALDDRLYGFGRQASNEDGE</sequence>
<feature type="domain" description="DUF4062" evidence="2">
    <location>
        <begin position="10"/>
        <end position="99"/>
    </location>
</feature>
<gene>
    <name evidence="3" type="ORF">ESP62_014695</name>
</gene>
<keyword evidence="4" id="KW-1185">Reference proteome</keyword>
<feature type="region of interest" description="Disordered" evidence="1">
    <location>
        <begin position="178"/>
        <end position="221"/>
    </location>
</feature>
<accession>A0A641AID4</accession>
<comment type="caution">
    <text evidence="3">The sequence shown here is derived from an EMBL/GenBank/DDBJ whole genome shotgun (WGS) entry which is preliminary data.</text>
</comment>
<dbReference type="OrthoDB" id="9784936at2"/>
<dbReference type="Proteomes" id="UP001515100">
    <property type="component" value="Unassembled WGS sequence"/>
</dbReference>
<dbReference type="EMBL" id="SDPP02000004">
    <property type="protein sequence ID" value="KAA1374639.1"/>
    <property type="molecule type" value="Genomic_DNA"/>
</dbReference>
<evidence type="ECO:0000313" key="3">
    <source>
        <dbReference type="EMBL" id="KAA1374639.1"/>
    </source>
</evidence>
<protein>
    <submittedName>
        <fullName evidence="3">DUF4062 domain-containing protein</fullName>
    </submittedName>
</protein>